<feature type="compositionally biased region" description="Acidic residues" evidence="1">
    <location>
        <begin position="33"/>
        <end position="46"/>
    </location>
</feature>
<organism evidence="2 3">
    <name type="scientific">Romanomermis culicivorax</name>
    <name type="common">Nematode worm</name>
    <dbReference type="NCBI Taxonomy" id="13658"/>
    <lineage>
        <taxon>Eukaryota</taxon>
        <taxon>Metazoa</taxon>
        <taxon>Ecdysozoa</taxon>
        <taxon>Nematoda</taxon>
        <taxon>Enoplea</taxon>
        <taxon>Dorylaimia</taxon>
        <taxon>Mermithida</taxon>
        <taxon>Mermithoidea</taxon>
        <taxon>Mermithidae</taxon>
        <taxon>Romanomermis</taxon>
    </lineage>
</organism>
<proteinExistence type="predicted"/>
<evidence type="ECO:0000313" key="3">
    <source>
        <dbReference type="WBParaSite" id="nRc.2.0.1.t17646-RA"/>
    </source>
</evidence>
<accession>A0A915IUZ5</accession>
<evidence type="ECO:0000313" key="2">
    <source>
        <dbReference type="Proteomes" id="UP000887565"/>
    </source>
</evidence>
<feature type="region of interest" description="Disordered" evidence="1">
    <location>
        <begin position="29"/>
        <end position="60"/>
    </location>
</feature>
<feature type="compositionally biased region" description="Basic and acidic residues" evidence="1">
    <location>
        <begin position="47"/>
        <end position="60"/>
    </location>
</feature>
<keyword evidence="2" id="KW-1185">Reference proteome</keyword>
<evidence type="ECO:0000256" key="1">
    <source>
        <dbReference type="SAM" id="MobiDB-lite"/>
    </source>
</evidence>
<dbReference type="AlphaFoldDB" id="A0A915IUZ5"/>
<protein>
    <submittedName>
        <fullName evidence="3">Uncharacterized protein</fullName>
    </submittedName>
</protein>
<dbReference type="Proteomes" id="UP000887565">
    <property type="component" value="Unplaced"/>
</dbReference>
<name>A0A915IUZ5_ROMCU</name>
<dbReference type="WBParaSite" id="nRc.2.0.1.t17646-RA">
    <property type="protein sequence ID" value="nRc.2.0.1.t17646-RA"/>
    <property type="gene ID" value="nRc.2.0.1.g17646"/>
</dbReference>
<sequence>DRTLRFSPKKCGAVIAARAVLQQNVRVLKNDEADGEMQDENEDGDDEGGKNEENDNLHRL</sequence>
<reference evidence="3" key="1">
    <citation type="submission" date="2022-11" db="UniProtKB">
        <authorList>
            <consortium name="WormBaseParasite"/>
        </authorList>
    </citation>
    <scope>IDENTIFICATION</scope>
</reference>